<keyword evidence="3 5" id="KW-0418">Kinase</keyword>
<dbReference type="InterPro" id="IPR039506">
    <property type="entry name" value="SPOB_a"/>
</dbReference>
<keyword evidence="1" id="KW-0597">Phosphoprotein</keyword>
<protein>
    <submittedName>
        <fullName evidence="5">Sensor_kinase_SpoOB-type, alpha-helical domain</fullName>
    </submittedName>
</protein>
<dbReference type="GO" id="GO:0000155">
    <property type="term" value="F:phosphorelay sensor kinase activity"/>
    <property type="evidence" value="ECO:0007669"/>
    <property type="project" value="InterPro"/>
</dbReference>
<sequence length="158" mass="18930">MQDKLSWFRGHRHEVLNKLQLIRAYMQMNRLESALEHIDQLSIWLRSLSELQNSQIPDPVIEVFAECSYLQCEFISQINEVTHLFGLDTLICTLIELNNFANQYLHKPLTIKTKKSLDTLQLFFILPMKLQYEYLEWIKEMEIKLSKLMQPLFHVQFE</sequence>
<accession>A0A1M6XGT5</accession>
<name>A0A1M6XGT5_9BACL</name>
<dbReference type="STRING" id="1830138.SAMN05443507_1349"/>
<proteinExistence type="predicted"/>
<dbReference type="Pfam" id="PF14689">
    <property type="entry name" value="SPOB_a"/>
    <property type="match status" value="1"/>
</dbReference>
<dbReference type="Gene3D" id="1.10.287.130">
    <property type="match status" value="1"/>
</dbReference>
<reference evidence="6" key="1">
    <citation type="submission" date="2016-11" db="EMBL/GenBank/DDBJ databases">
        <authorList>
            <person name="Varghese N."/>
            <person name="Submissions S."/>
        </authorList>
    </citation>
    <scope>NUCLEOTIDE SEQUENCE [LARGE SCALE GENOMIC DNA]</scope>
    <source>
        <strain evidence="6">USBA-503</strain>
    </source>
</reference>
<keyword evidence="2" id="KW-0808">Transferase</keyword>
<feature type="domain" description="SpoOB alpha-helical" evidence="4">
    <location>
        <begin position="6"/>
        <end position="50"/>
    </location>
</feature>
<dbReference type="SUPFAM" id="SSF55890">
    <property type="entry name" value="Sporulation response regulatory protein Spo0B"/>
    <property type="match status" value="1"/>
</dbReference>
<keyword evidence="6" id="KW-1185">Reference proteome</keyword>
<dbReference type="Proteomes" id="UP000184016">
    <property type="component" value="Unassembled WGS sequence"/>
</dbReference>
<organism evidence="5 6">
    <name type="scientific">Alicyclobacillus tolerans</name>
    <dbReference type="NCBI Taxonomy" id="90970"/>
    <lineage>
        <taxon>Bacteria</taxon>
        <taxon>Bacillati</taxon>
        <taxon>Bacillota</taxon>
        <taxon>Bacilli</taxon>
        <taxon>Bacillales</taxon>
        <taxon>Alicyclobacillaceae</taxon>
        <taxon>Alicyclobacillus</taxon>
    </lineage>
</organism>
<evidence type="ECO:0000259" key="4">
    <source>
        <dbReference type="Pfam" id="PF14689"/>
    </source>
</evidence>
<evidence type="ECO:0000256" key="3">
    <source>
        <dbReference type="ARBA" id="ARBA00022777"/>
    </source>
</evidence>
<evidence type="ECO:0000256" key="2">
    <source>
        <dbReference type="ARBA" id="ARBA00022679"/>
    </source>
</evidence>
<dbReference type="EMBL" id="FRAF01000034">
    <property type="protein sequence ID" value="SHL05230.1"/>
    <property type="molecule type" value="Genomic_DNA"/>
</dbReference>
<gene>
    <name evidence="5" type="ORF">SAMN05443507_1349</name>
</gene>
<dbReference type="InterPro" id="IPR016120">
    <property type="entry name" value="Sig_transdc_His_kin_SpoOB"/>
</dbReference>
<dbReference type="AlphaFoldDB" id="A0A1M6XGT5"/>
<evidence type="ECO:0000313" key="6">
    <source>
        <dbReference type="Proteomes" id="UP000184016"/>
    </source>
</evidence>
<dbReference type="RefSeq" id="WP_072875260.1">
    <property type="nucleotide sequence ID" value="NZ_FRAF01000034.1"/>
</dbReference>
<evidence type="ECO:0000256" key="1">
    <source>
        <dbReference type="ARBA" id="ARBA00022553"/>
    </source>
</evidence>
<evidence type="ECO:0000313" key="5">
    <source>
        <dbReference type="EMBL" id="SHL05230.1"/>
    </source>
</evidence>